<protein>
    <recommendedName>
        <fullName evidence="1">PcRGLX/YetA-like C-terminal alpha/alpha toroid domain-containing protein</fullName>
    </recommendedName>
</protein>
<sequence>VSVSPSQMAGCRATGGFEVAGDRFPRSDALLQGVVDWLQRQIQLGRWYGFFNHGDFLIAWEEAAQTWRYHGRWGWCNSEWDPRHGVWIQYLRTGDADLFYLGEAMTRHSVDVDTCHWHPFRPYFVGGCYRHSVDHFSDEPVASHTFLDNWIDHYYLTGDLRTLEVLCEAGDFFLRYRWTEDARFSFSLRSIANTLRGLLYVFEATGEQRYMDRAMEVFEAIARGQNEDGSWHKRFQISTPDRLPSQLPFGMATEGTTFAVELGAPAFTDEEHLALSGDK</sequence>
<dbReference type="InterPro" id="IPR008928">
    <property type="entry name" value="6-hairpin_glycosidase_sf"/>
</dbReference>
<organism evidence="2">
    <name type="scientific">marine metagenome</name>
    <dbReference type="NCBI Taxonomy" id="408172"/>
    <lineage>
        <taxon>unclassified sequences</taxon>
        <taxon>metagenomes</taxon>
        <taxon>ecological metagenomes</taxon>
    </lineage>
</organism>
<evidence type="ECO:0000313" key="2">
    <source>
        <dbReference type="EMBL" id="SVD55411.1"/>
    </source>
</evidence>
<feature type="domain" description="PcRGLX/YetA-like C-terminal alpha/alpha toroid" evidence="1">
    <location>
        <begin position="5"/>
        <end position="171"/>
    </location>
</feature>
<name>A0A382WB89_9ZZZZ</name>
<dbReference type="GO" id="GO:0005975">
    <property type="term" value="P:carbohydrate metabolic process"/>
    <property type="evidence" value="ECO:0007669"/>
    <property type="project" value="InterPro"/>
</dbReference>
<dbReference type="AlphaFoldDB" id="A0A382WB89"/>
<dbReference type="PANTHER" id="PTHR40081">
    <property type="entry name" value="CONCANAVALIN A-LIKE LECTIN/GLUCANASE"/>
    <property type="match status" value="1"/>
</dbReference>
<dbReference type="EMBL" id="UINC01158074">
    <property type="protein sequence ID" value="SVD55411.1"/>
    <property type="molecule type" value="Genomic_DNA"/>
</dbReference>
<dbReference type="SUPFAM" id="SSF48208">
    <property type="entry name" value="Six-hairpin glycosidases"/>
    <property type="match status" value="1"/>
</dbReference>
<feature type="non-terminal residue" evidence="2">
    <location>
        <position position="279"/>
    </location>
</feature>
<dbReference type="Pfam" id="PF21346">
    <property type="entry name" value="PcRGLX_3rd"/>
    <property type="match status" value="1"/>
</dbReference>
<evidence type="ECO:0000259" key="1">
    <source>
        <dbReference type="Pfam" id="PF21346"/>
    </source>
</evidence>
<dbReference type="InterPro" id="IPR048331">
    <property type="entry name" value="PcRGLX/YetA_3rd"/>
</dbReference>
<proteinExistence type="predicted"/>
<feature type="non-terminal residue" evidence="2">
    <location>
        <position position="1"/>
    </location>
</feature>
<gene>
    <name evidence="2" type="ORF">METZ01_LOCUS408265</name>
</gene>
<reference evidence="2" key="1">
    <citation type="submission" date="2018-05" db="EMBL/GenBank/DDBJ databases">
        <authorList>
            <person name="Lanie J.A."/>
            <person name="Ng W.-L."/>
            <person name="Kazmierczak K.M."/>
            <person name="Andrzejewski T.M."/>
            <person name="Davidsen T.M."/>
            <person name="Wayne K.J."/>
            <person name="Tettelin H."/>
            <person name="Glass J.I."/>
            <person name="Rusch D."/>
            <person name="Podicherti R."/>
            <person name="Tsui H.-C.T."/>
            <person name="Winkler M.E."/>
        </authorList>
    </citation>
    <scope>NUCLEOTIDE SEQUENCE</scope>
</reference>
<dbReference type="PANTHER" id="PTHR40081:SF1">
    <property type="entry name" value="TAT PATHWAY SIGNAL SEQUENCE DOMAIN PROTEIN"/>
    <property type="match status" value="1"/>
</dbReference>
<accession>A0A382WB89</accession>
<dbReference type="InterPro" id="IPR045793">
    <property type="entry name" value="PcRGLX/YetA-like"/>
</dbReference>